<gene>
    <name evidence="2" type="ORF">Tco_0840356</name>
</gene>
<organism evidence="2 3">
    <name type="scientific">Tanacetum coccineum</name>
    <dbReference type="NCBI Taxonomy" id="301880"/>
    <lineage>
        <taxon>Eukaryota</taxon>
        <taxon>Viridiplantae</taxon>
        <taxon>Streptophyta</taxon>
        <taxon>Embryophyta</taxon>
        <taxon>Tracheophyta</taxon>
        <taxon>Spermatophyta</taxon>
        <taxon>Magnoliopsida</taxon>
        <taxon>eudicotyledons</taxon>
        <taxon>Gunneridae</taxon>
        <taxon>Pentapetalae</taxon>
        <taxon>asterids</taxon>
        <taxon>campanulids</taxon>
        <taxon>Asterales</taxon>
        <taxon>Asteraceae</taxon>
        <taxon>Asteroideae</taxon>
        <taxon>Anthemideae</taxon>
        <taxon>Anthemidinae</taxon>
        <taxon>Tanacetum</taxon>
    </lineage>
</organism>
<protein>
    <submittedName>
        <fullName evidence="2">Uncharacterized protein</fullName>
    </submittedName>
</protein>
<reference evidence="2" key="2">
    <citation type="submission" date="2022-01" db="EMBL/GenBank/DDBJ databases">
        <authorList>
            <person name="Yamashiro T."/>
            <person name="Shiraishi A."/>
            <person name="Satake H."/>
            <person name="Nakayama K."/>
        </authorList>
    </citation>
    <scope>NUCLEOTIDE SEQUENCE</scope>
</reference>
<feature type="region of interest" description="Disordered" evidence="1">
    <location>
        <begin position="254"/>
        <end position="273"/>
    </location>
</feature>
<dbReference type="EMBL" id="BQNB010012623">
    <property type="protein sequence ID" value="GJT05894.1"/>
    <property type="molecule type" value="Genomic_DNA"/>
</dbReference>
<name>A0ABQ5AXT2_9ASTR</name>
<dbReference type="Proteomes" id="UP001151760">
    <property type="component" value="Unassembled WGS sequence"/>
</dbReference>
<evidence type="ECO:0000256" key="1">
    <source>
        <dbReference type="SAM" id="MobiDB-lite"/>
    </source>
</evidence>
<sequence>MLTLSAHQQSLADVGSATHPLMLERGSYIPWASRFRRYLNRKRETRKFLNRSIDKGQKIIQGTELSNVDRETRFKNEFDQFTTEPGESLVLVYNRFSQLMNDLKRNKIKPLNVTINTKFLNCLRPKWYKYVTNFRLARNIRDDPFDELFDYLQQYEKLVNASRAKKLEKSHDPFAVVAHTSSSSSRSPQPYYFKHLLSVVDYVMIIQGDTFQNDQSPHHFCKDATCSCNHSAVNIQRRNVGNDGRIPRRSYNIQEESTEGSTKDLKQCKNGSGGGVAGSEPIIGSAVKGFKSISGLQGIGGSGIIQAGNDEVTGWGIPSQ</sequence>
<proteinExistence type="predicted"/>
<accession>A0ABQ5AXT2</accession>
<keyword evidence="3" id="KW-1185">Reference proteome</keyword>
<reference evidence="2" key="1">
    <citation type="journal article" date="2022" name="Int. J. Mol. Sci.">
        <title>Draft Genome of Tanacetum Coccineum: Genomic Comparison of Closely Related Tanacetum-Family Plants.</title>
        <authorList>
            <person name="Yamashiro T."/>
            <person name="Shiraishi A."/>
            <person name="Nakayama K."/>
            <person name="Satake H."/>
        </authorList>
    </citation>
    <scope>NUCLEOTIDE SEQUENCE</scope>
</reference>
<comment type="caution">
    <text evidence="2">The sequence shown here is derived from an EMBL/GenBank/DDBJ whole genome shotgun (WGS) entry which is preliminary data.</text>
</comment>
<evidence type="ECO:0000313" key="3">
    <source>
        <dbReference type="Proteomes" id="UP001151760"/>
    </source>
</evidence>
<evidence type="ECO:0000313" key="2">
    <source>
        <dbReference type="EMBL" id="GJT05894.1"/>
    </source>
</evidence>